<dbReference type="OrthoDB" id="1491023at2"/>
<dbReference type="PROSITE" id="PS51257">
    <property type="entry name" value="PROKAR_LIPOPROTEIN"/>
    <property type="match status" value="1"/>
</dbReference>
<dbReference type="Gene3D" id="3.40.50.1460">
    <property type="match status" value="1"/>
</dbReference>
<evidence type="ECO:0000256" key="2">
    <source>
        <dbReference type="SAM" id="SignalP"/>
    </source>
</evidence>
<gene>
    <name evidence="4" type="ORF">Pla111_14820</name>
</gene>
<dbReference type="PANTHER" id="PTHR48104">
    <property type="entry name" value="METACASPASE-4"/>
    <property type="match status" value="1"/>
</dbReference>
<dbReference type="GO" id="GO:0005737">
    <property type="term" value="C:cytoplasm"/>
    <property type="evidence" value="ECO:0007669"/>
    <property type="project" value="TreeGrafter"/>
</dbReference>
<feature type="chain" id="PRO_5023053441" evidence="2">
    <location>
        <begin position="22"/>
        <end position="313"/>
    </location>
</feature>
<feature type="signal peptide" evidence="2">
    <location>
        <begin position="1"/>
        <end position="21"/>
    </location>
</feature>
<dbReference type="InterPro" id="IPR050452">
    <property type="entry name" value="Metacaspase"/>
</dbReference>
<dbReference type="RefSeq" id="WP_146572748.1">
    <property type="nucleotide sequence ID" value="NZ_SJPH01000002.1"/>
</dbReference>
<evidence type="ECO:0000259" key="3">
    <source>
        <dbReference type="Pfam" id="PF00656"/>
    </source>
</evidence>
<dbReference type="PANTHER" id="PTHR48104:SF30">
    <property type="entry name" value="METACASPASE-1"/>
    <property type="match status" value="1"/>
</dbReference>
<keyword evidence="5" id="KW-1185">Reference proteome</keyword>
<feature type="domain" description="Peptidase C14 caspase" evidence="3">
    <location>
        <begin position="24"/>
        <end position="260"/>
    </location>
</feature>
<reference evidence="4 5" key="1">
    <citation type="submission" date="2019-02" db="EMBL/GenBank/DDBJ databases">
        <title>Deep-cultivation of Planctomycetes and their phenomic and genomic characterization uncovers novel biology.</title>
        <authorList>
            <person name="Wiegand S."/>
            <person name="Jogler M."/>
            <person name="Boedeker C."/>
            <person name="Pinto D."/>
            <person name="Vollmers J."/>
            <person name="Rivas-Marin E."/>
            <person name="Kohn T."/>
            <person name="Peeters S.H."/>
            <person name="Heuer A."/>
            <person name="Rast P."/>
            <person name="Oberbeckmann S."/>
            <person name="Bunk B."/>
            <person name="Jeske O."/>
            <person name="Meyerdierks A."/>
            <person name="Storesund J.E."/>
            <person name="Kallscheuer N."/>
            <person name="Luecker S."/>
            <person name="Lage O.M."/>
            <person name="Pohl T."/>
            <person name="Merkel B.J."/>
            <person name="Hornburger P."/>
            <person name="Mueller R.-W."/>
            <person name="Bruemmer F."/>
            <person name="Labrenz M."/>
            <person name="Spormann A.M."/>
            <person name="Op Den Camp H."/>
            <person name="Overmann J."/>
            <person name="Amann R."/>
            <person name="Jetten M.S.M."/>
            <person name="Mascher T."/>
            <person name="Medema M.H."/>
            <person name="Devos D.P."/>
            <person name="Kaster A.-K."/>
            <person name="Ovreas L."/>
            <person name="Rohde M."/>
            <person name="Galperin M.Y."/>
            <person name="Jogler C."/>
        </authorList>
    </citation>
    <scope>NUCLEOTIDE SEQUENCE [LARGE SCALE GENOMIC DNA]</scope>
    <source>
        <strain evidence="4 5">Pla111</strain>
    </source>
</reference>
<proteinExistence type="predicted"/>
<dbReference type="InterPro" id="IPR011600">
    <property type="entry name" value="Pept_C14_caspase"/>
</dbReference>
<protein>
    <submittedName>
        <fullName evidence="4">Caspase domain protein</fullName>
    </submittedName>
</protein>
<feature type="region of interest" description="Disordered" evidence="1">
    <location>
        <begin position="288"/>
        <end position="313"/>
    </location>
</feature>
<evidence type="ECO:0000313" key="5">
    <source>
        <dbReference type="Proteomes" id="UP000318995"/>
    </source>
</evidence>
<dbReference type="GO" id="GO:0006508">
    <property type="term" value="P:proteolysis"/>
    <property type="evidence" value="ECO:0007669"/>
    <property type="project" value="InterPro"/>
</dbReference>
<dbReference type="Pfam" id="PF00656">
    <property type="entry name" value="Peptidase_C14"/>
    <property type="match status" value="1"/>
</dbReference>
<dbReference type="EMBL" id="SJPH01000002">
    <property type="protein sequence ID" value="TWT47856.1"/>
    <property type="molecule type" value="Genomic_DNA"/>
</dbReference>
<sequence precursor="true">MNTRPLLLLVAVIGMTGSCLAEEHALVIGVNAVPHFRVGGLMAVRPLRGAEYDAKLFAQTLSDRWGFKPDQVEVLLGKEANHGSVTGAMERIARTAKPEDTVVFYFAGHGTQAPDRAPFDEPSDERLDEALCLSDVTSAGENLLLDDDLASWLRELKVQSVSIVLDCCHSGTGIKGSADQPVERGLTLPAVAANGPLPSTAGAYAELTLLRKANGPRVIALYACESGQSAYERRFATPQGRKAMGQFTRYLLEAMTDPSLADQDTDGRLSVDEAAAYVGAKIDNDFNAGRLPAKQQRPHAEASRGEWDLVSAR</sequence>
<keyword evidence="2" id="KW-0732">Signal</keyword>
<evidence type="ECO:0000256" key="1">
    <source>
        <dbReference type="SAM" id="MobiDB-lite"/>
    </source>
</evidence>
<name>A0A5C5WAD0_9BACT</name>
<dbReference type="Proteomes" id="UP000318995">
    <property type="component" value="Unassembled WGS sequence"/>
</dbReference>
<organism evidence="4 5">
    <name type="scientific">Botrimarina hoheduenensis</name>
    <dbReference type="NCBI Taxonomy" id="2528000"/>
    <lineage>
        <taxon>Bacteria</taxon>
        <taxon>Pseudomonadati</taxon>
        <taxon>Planctomycetota</taxon>
        <taxon>Planctomycetia</taxon>
        <taxon>Pirellulales</taxon>
        <taxon>Lacipirellulaceae</taxon>
        <taxon>Botrimarina</taxon>
    </lineage>
</organism>
<feature type="compositionally biased region" description="Basic and acidic residues" evidence="1">
    <location>
        <begin position="298"/>
        <end position="307"/>
    </location>
</feature>
<evidence type="ECO:0000313" key="4">
    <source>
        <dbReference type="EMBL" id="TWT47856.1"/>
    </source>
</evidence>
<accession>A0A5C5WAD0</accession>
<comment type="caution">
    <text evidence="4">The sequence shown here is derived from an EMBL/GenBank/DDBJ whole genome shotgun (WGS) entry which is preliminary data.</text>
</comment>
<dbReference type="GO" id="GO:0004197">
    <property type="term" value="F:cysteine-type endopeptidase activity"/>
    <property type="evidence" value="ECO:0007669"/>
    <property type="project" value="InterPro"/>
</dbReference>
<dbReference type="SUPFAM" id="SSF52129">
    <property type="entry name" value="Caspase-like"/>
    <property type="match status" value="1"/>
</dbReference>
<dbReference type="InterPro" id="IPR029030">
    <property type="entry name" value="Caspase-like_dom_sf"/>
</dbReference>
<dbReference type="AlphaFoldDB" id="A0A5C5WAD0"/>